<evidence type="ECO:0000259" key="6">
    <source>
        <dbReference type="PROSITE" id="PS51764"/>
    </source>
</evidence>
<keyword evidence="3 4" id="KW-0326">Glycosidase</keyword>
<sequence length="374" mass="40833">MPRPFPFTARALGGLVTLALALSLQPAAASASPTPATRTTTDLRDPDTDLILGWASHDLATMEAEEAAFGTTNDMLSTYVDFVQQPDFPAAYAEAARTRGAALLIAWEPWDWAAAFDEQPEFAPQNIAAGAWDDHLRDWLSTAQTYAEDLNVIVRLAPEMNDTARPWSALPATAQHPGSSPSDYVDMWRHVAALKEVHAPDVMLMWNPLNYGAGPAPFEDYFPGSEYVDTLALDGFNWDHAAPAAPGWQSPDDVFGFSRADGPITRLAALAGDKPWGIAEVASAPDDPASFLPGGANYSAWGTWVFDYPENPPYEQVADDWVTQEGWTRMMILRAADAGASFVNYFHTNKETDWRLTDTPSGREVFHVLADRAG</sequence>
<evidence type="ECO:0000256" key="3">
    <source>
        <dbReference type="ARBA" id="ARBA00023295"/>
    </source>
</evidence>
<feature type="chain" id="PRO_5038993741" description="GH26 domain-containing protein" evidence="5">
    <location>
        <begin position="32"/>
        <end position="374"/>
    </location>
</feature>
<feature type="domain" description="GH26" evidence="6">
    <location>
        <begin position="15"/>
        <end position="326"/>
    </location>
</feature>
<evidence type="ECO:0000256" key="5">
    <source>
        <dbReference type="SAM" id="SignalP"/>
    </source>
</evidence>
<proteinExistence type="inferred from homology"/>
<reference evidence="7" key="1">
    <citation type="submission" date="2020-11" db="EMBL/GenBank/DDBJ databases">
        <title>Sequencing the genomes of 1000 actinobacteria strains.</title>
        <authorList>
            <person name="Klenk H.-P."/>
        </authorList>
    </citation>
    <scope>NUCLEOTIDE SEQUENCE</scope>
    <source>
        <strain evidence="7">DSM 26152</strain>
    </source>
</reference>
<evidence type="ECO:0000313" key="8">
    <source>
        <dbReference type="Proteomes" id="UP000625033"/>
    </source>
</evidence>
<feature type="active site" description="Nucleophile" evidence="4">
    <location>
        <position position="280"/>
    </location>
</feature>
<evidence type="ECO:0000313" key="7">
    <source>
        <dbReference type="EMBL" id="MBG6085099.1"/>
    </source>
</evidence>
<dbReference type="InterPro" id="IPR000805">
    <property type="entry name" value="Glyco_hydro_26"/>
</dbReference>
<evidence type="ECO:0000256" key="2">
    <source>
        <dbReference type="ARBA" id="ARBA00022801"/>
    </source>
</evidence>
<accession>A0A931GM61</accession>
<keyword evidence="8" id="KW-1185">Reference proteome</keyword>
<evidence type="ECO:0000256" key="1">
    <source>
        <dbReference type="ARBA" id="ARBA00007754"/>
    </source>
</evidence>
<dbReference type="SUPFAM" id="SSF51445">
    <property type="entry name" value="(Trans)glycosidases"/>
    <property type="match status" value="1"/>
</dbReference>
<dbReference type="PANTHER" id="PTHR40079:SF4">
    <property type="entry name" value="GH26 DOMAIN-CONTAINING PROTEIN-RELATED"/>
    <property type="match status" value="1"/>
</dbReference>
<comment type="similarity">
    <text evidence="1 4">Belongs to the glycosyl hydrolase 26 family.</text>
</comment>
<comment type="caution">
    <text evidence="7">The sequence shown here is derived from an EMBL/GenBank/DDBJ whole genome shotgun (WGS) entry which is preliminary data.</text>
</comment>
<dbReference type="Proteomes" id="UP000625033">
    <property type="component" value="Unassembled WGS sequence"/>
</dbReference>
<dbReference type="Gene3D" id="3.20.20.80">
    <property type="entry name" value="Glycosidases"/>
    <property type="match status" value="1"/>
</dbReference>
<dbReference type="InterPro" id="IPR022790">
    <property type="entry name" value="GH26_dom"/>
</dbReference>
<feature type="signal peptide" evidence="5">
    <location>
        <begin position="1"/>
        <end position="31"/>
    </location>
</feature>
<dbReference type="InterPro" id="IPR017853">
    <property type="entry name" value="GH"/>
</dbReference>
<organism evidence="7 8">
    <name type="scientific">Zhihengliuella flava</name>
    <dbReference type="NCBI Taxonomy" id="1285193"/>
    <lineage>
        <taxon>Bacteria</taxon>
        <taxon>Bacillati</taxon>
        <taxon>Actinomycetota</taxon>
        <taxon>Actinomycetes</taxon>
        <taxon>Micrococcales</taxon>
        <taxon>Micrococcaceae</taxon>
        <taxon>Zhihengliuella</taxon>
    </lineage>
</organism>
<dbReference type="PROSITE" id="PS51764">
    <property type="entry name" value="GH26"/>
    <property type="match status" value="1"/>
</dbReference>
<keyword evidence="2 4" id="KW-0378">Hydrolase</keyword>
<evidence type="ECO:0000256" key="4">
    <source>
        <dbReference type="PROSITE-ProRule" id="PRU01100"/>
    </source>
</evidence>
<name>A0A931GM61_9MICC</name>
<keyword evidence="5" id="KW-0732">Signal</keyword>
<dbReference type="GO" id="GO:0016985">
    <property type="term" value="F:mannan endo-1,4-beta-mannosidase activity"/>
    <property type="evidence" value="ECO:0007669"/>
    <property type="project" value="InterPro"/>
</dbReference>
<gene>
    <name evidence="7" type="ORF">IW252_001866</name>
</gene>
<dbReference type="RefSeq" id="WP_196836323.1">
    <property type="nucleotide sequence ID" value="NZ_JADOTZ010000001.1"/>
</dbReference>
<dbReference type="PANTHER" id="PTHR40079">
    <property type="entry name" value="MANNAN ENDO-1,4-BETA-MANNOSIDASE E-RELATED"/>
    <property type="match status" value="1"/>
</dbReference>
<feature type="active site" description="Proton donor" evidence="4">
    <location>
        <position position="159"/>
    </location>
</feature>
<dbReference type="EMBL" id="JADOTZ010000001">
    <property type="protein sequence ID" value="MBG6085099.1"/>
    <property type="molecule type" value="Genomic_DNA"/>
</dbReference>
<protein>
    <recommendedName>
        <fullName evidence="6">GH26 domain-containing protein</fullName>
    </recommendedName>
</protein>
<dbReference type="AlphaFoldDB" id="A0A931GM61"/>
<dbReference type="GO" id="GO:0006080">
    <property type="term" value="P:substituted mannan metabolic process"/>
    <property type="evidence" value="ECO:0007669"/>
    <property type="project" value="InterPro"/>
</dbReference>